<keyword evidence="6" id="KW-1185">Reference proteome</keyword>
<accession>B7P3R4</accession>
<proteinExistence type="predicted"/>
<dbReference type="InParanoid" id="B7P3R4"/>
<dbReference type="STRING" id="6945.B7P3R4"/>
<dbReference type="SUPFAM" id="SSF55550">
    <property type="entry name" value="SH2 domain"/>
    <property type="match status" value="2"/>
</dbReference>
<keyword evidence="1" id="KW-0727">SH2 domain</keyword>
<dbReference type="PaxDb" id="6945-B7P3R4"/>
<feature type="compositionally biased region" description="Acidic residues" evidence="2">
    <location>
        <begin position="15"/>
        <end position="24"/>
    </location>
</feature>
<dbReference type="Pfam" id="PF00017">
    <property type="entry name" value="SH2"/>
    <property type="match status" value="1"/>
</dbReference>
<evidence type="ECO:0000313" key="4">
    <source>
        <dbReference type="EMBL" id="EEC01236.1"/>
    </source>
</evidence>
<dbReference type="Proteomes" id="UP000001555">
    <property type="component" value="Unassembled WGS sequence"/>
</dbReference>
<evidence type="ECO:0000256" key="2">
    <source>
        <dbReference type="SAM" id="MobiDB-lite"/>
    </source>
</evidence>
<dbReference type="VEuPathDB" id="VectorBase:ISCI000547"/>
<dbReference type="HOGENOM" id="CLU_099293_0_0_1"/>
<organism>
    <name type="scientific">Ixodes scapularis</name>
    <name type="common">Black-legged tick</name>
    <name type="synonym">Deer tick</name>
    <dbReference type="NCBI Taxonomy" id="6945"/>
    <lineage>
        <taxon>Eukaryota</taxon>
        <taxon>Metazoa</taxon>
        <taxon>Ecdysozoa</taxon>
        <taxon>Arthropoda</taxon>
        <taxon>Chelicerata</taxon>
        <taxon>Arachnida</taxon>
        <taxon>Acari</taxon>
        <taxon>Parasitiformes</taxon>
        <taxon>Ixodida</taxon>
        <taxon>Ixodoidea</taxon>
        <taxon>Ixodidae</taxon>
        <taxon>Ixodinae</taxon>
        <taxon>Ixodes</taxon>
    </lineage>
</organism>
<evidence type="ECO:0000259" key="3">
    <source>
        <dbReference type="PROSITE" id="PS50001"/>
    </source>
</evidence>
<name>B7P3R4_IXOSC</name>
<dbReference type="EMBL" id="DS630348">
    <property type="protein sequence ID" value="EEC01236.1"/>
    <property type="molecule type" value="Genomic_DNA"/>
</dbReference>
<dbReference type="EnsemblMetazoa" id="ISCW000547-RA">
    <property type="protein sequence ID" value="ISCW000547-PA"/>
    <property type="gene ID" value="ISCW000547"/>
</dbReference>
<evidence type="ECO:0000313" key="6">
    <source>
        <dbReference type="Proteomes" id="UP000001555"/>
    </source>
</evidence>
<evidence type="ECO:0000313" key="5">
    <source>
        <dbReference type="EnsemblMetazoa" id="ISCW000547-PA"/>
    </source>
</evidence>
<protein>
    <submittedName>
        <fullName evidence="4 5">Zeta-associated protein Zap-70, putative</fullName>
    </submittedName>
</protein>
<feature type="domain" description="SH2" evidence="3">
    <location>
        <begin position="182"/>
        <end position="207"/>
    </location>
</feature>
<dbReference type="InterPro" id="IPR000980">
    <property type="entry name" value="SH2"/>
</dbReference>
<dbReference type="VEuPathDB" id="VectorBase:ISCP_010329"/>
<dbReference type="InterPro" id="IPR036860">
    <property type="entry name" value="SH2_dom_sf"/>
</dbReference>
<feature type="region of interest" description="Disordered" evidence="2">
    <location>
        <begin position="1"/>
        <end position="24"/>
    </location>
</feature>
<dbReference type="AlphaFoldDB" id="B7P3R4"/>
<reference evidence="4 6" key="1">
    <citation type="submission" date="2008-03" db="EMBL/GenBank/DDBJ databases">
        <title>Annotation of Ixodes scapularis.</title>
        <authorList>
            <consortium name="Ixodes scapularis Genome Project Consortium"/>
            <person name="Caler E."/>
            <person name="Hannick L.I."/>
            <person name="Bidwell S."/>
            <person name="Joardar V."/>
            <person name="Thiagarajan M."/>
            <person name="Amedeo P."/>
            <person name="Galinsky K.J."/>
            <person name="Schobel S."/>
            <person name="Inman J."/>
            <person name="Hostetler J."/>
            <person name="Miller J."/>
            <person name="Hammond M."/>
            <person name="Megy K."/>
            <person name="Lawson D."/>
            <person name="Kodira C."/>
            <person name="Sutton G."/>
            <person name="Meyer J."/>
            <person name="Hill C.A."/>
            <person name="Birren B."/>
            <person name="Nene V."/>
            <person name="Collins F."/>
            <person name="Alarcon-Chaidez F."/>
            <person name="Wikel S."/>
            <person name="Strausberg R."/>
        </authorList>
    </citation>
    <scope>NUCLEOTIDE SEQUENCE [LARGE SCALE GENOMIC DNA]</scope>
    <source>
        <strain evidence="6">Wikel</strain>
        <strain evidence="4">Wikel colony</strain>
    </source>
</reference>
<dbReference type="Gene3D" id="3.30.505.10">
    <property type="entry name" value="SH2 domain"/>
    <property type="match status" value="2"/>
</dbReference>
<dbReference type="EMBL" id="ABJB010899559">
    <property type="status" value="NOT_ANNOTATED_CDS"/>
    <property type="molecule type" value="Genomic_DNA"/>
</dbReference>
<dbReference type="PROSITE" id="PS50001">
    <property type="entry name" value="SH2"/>
    <property type="match status" value="1"/>
</dbReference>
<gene>
    <name evidence="4" type="ORF">IscW_ISCW000547</name>
</gene>
<reference evidence="5" key="2">
    <citation type="submission" date="2020-05" db="UniProtKB">
        <authorList>
            <consortium name="EnsemblMetazoa"/>
        </authorList>
    </citation>
    <scope>IDENTIFICATION</scope>
    <source>
        <strain evidence="5">wikel</strain>
    </source>
</reference>
<sequence>MATERSAPEPCLGDATEDDDEEPLEESACFYGSVSGETAEWILWERGCATGFYLLSPERRRTYVLSLCFDRSVLHYRIRRLSGAGVELCGLPGQQFRDPWALLHGVQGLATRPTLPCNRARDAMLPPTHWGIGDDTVRAFMLLKARQWGMDLDTPRAAEAAPGSPGDLRSLLSKTLHEIQPWFHGPLSRTDAEKRLQDSGHLDGKFL</sequence>
<dbReference type="OrthoDB" id="10003345at2759"/>
<dbReference type="VEuPathDB" id="VectorBase:ISCW000547"/>
<evidence type="ECO:0000256" key="1">
    <source>
        <dbReference type="PROSITE-ProRule" id="PRU00191"/>
    </source>
</evidence>